<proteinExistence type="predicted"/>
<feature type="domain" description="Thiamin/hydroxymethyl pyrimidine-binding YkoF putative" evidence="1">
    <location>
        <begin position="4"/>
        <end position="81"/>
    </location>
</feature>
<dbReference type="Pfam" id="PF07615">
    <property type="entry name" value="Ykof"/>
    <property type="match status" value="1"/>
</dbReference>
<evidence type="ECO:0000313" key="3">
    <source>
        <dbReference type="Proteomes" id="UP000182264"/>
    </source>
</evidence>
<dbReference type="AlphaFoldDB" id="A0A1L3GI45"/>
<dbReference type="EMBL" id="CP015518">
    <property type="protein sequence ID" value="APG25559.1"/>
    <property type="molecule type" value="Genomic_DNA"/>
</dbReference>
<keyword evidence="3" id="KW-1185">Reference proteome</keyword>
<dbReference type="OrthoDB" id="164222at2"/>
<dbReference type="InterPro" id="IPR011522">
    <property type="entry name" value="Thiamin/HMP-bd_put_YkoF"/>
</dbReference>
<dbReference type="InterPro" id="IPR029756">
    <property type="entry name" value="MTH1187/YkoF-like"/>
</dbReference>
<accession>A0A1L3GI45</accession>
<name>A0A1L3GI45_SYNAC</name>
<gene>
    <name evidence="2" type="ORF">A7E75_11435</name>
</gene>
<protein>
    <recommendedName>
        <fullName evidence="1">Thiamin/hydroxymethyl pyrimidine-binding YkoF putative domain-containing protein</fullName>
    </recommendedName>
</protein>
<reference evidence="2 3" key="1">
    <citation type="journal article" date="2017" name="Genome Announc.">
        <title>Complete Genome Sequences of Two Acetylene-Fermenting Pelobacter acetylenicus Strains.</title>
        <authorList>
            <person name="Sutton J.M."/>
            <person name="Baesman S.M."/>
            <person name="Fierst J.L."/>
            <person name="Poret-Peterson A.T."/>
            <person name="Oremland R.S."/>
            <person name="Dunlap D.S."/>
            <person name="Akob D.M."/>
        </authorList>
    </citation>
    <scope>NUCLEOTIDE SEQUENCE [LARGE SCALE GENOMIC DNA]</scope>
    <source>
        <strain evidence="2 3">DSM 3247</strain>
    </source>
</reference>
<dbReference type="Gene3D" id="3.30.70.930">
    <property type="match status" value="1"/>
</dbReference>
<evidence type="ECO:0000259" key="1">
    <source>
        <dbReference type="Pfam" id="PF07615"/>
    </source>
</evidence>
<evidence type="ECO:0000313" key="2">
    <source>
        <dbReference type="EMBL" id="APG25559.1"/>
    </source>
</evidence>
<organism evidence="2 3">
    <name type="scientific">Syntrophotalea acetylenica</name>
    <name type="common">Pelobacter acetylenicus</name>
    <dbReference type="NCBI Taxonomy" id="29542"/>
    <lineage>
        <taxon>Bacteria</taxon>
        <taxon>Pseudomonadati</taxon>
        <taxon>Thermodesulfobacteriota</taxon>
        <taxon>Desulfuromonadia</taxon>
        <taxon>Desulfuromonadales</taxon>
        <taxon>Syntrophotaleaceae</taxon>
        <taxon>Syntrophotalea</taxon>
    </lineage>
</organism>
<dbReference type="SUPFAM" id="SSF89957">
    <property type="entry name" value="MTH1187/YkoF-like"/>
    <property type="match status" value="1"/>
</dbReference>
<sequence length="87" mass="9417">MNIQAEVSLYPLREPSLTPAIDAFMEGLRRPGICLRSGAMSTVISGERQAVFEAVADSFARVADEHQVVLTVKYSNACPTDSCEVAK</sequence>
<dbReference type="Proteomes" id="UP000182264">
    <property type="component" value="Chromosome"/>
</dbReference>
<dbReference type="RefSeq" id="WP_072287400.1">
    <property type="nucleotide sequence ID" value="NZ_CP015455.1"/>
</dbReference>
<dbReference type="KEGG" id="pace:A6070_05450"/>